<comment type="caution">
    <text evidence="2">The sequence shown here is derived from an EMBL/GenBank/DDBJ whole genome shotgun (WGS) entry which is preliminary data.</text>
</comment>
<dbReference type="GO" id="GO:0016787">
    <property type="term" value="F:hydrolase activity"/>
    <property type="evidence" value="ECO:0007669"/>
    <property type="project" value="UniProtKB-KW"/>
</dbReference>
<name>A0A955L207_9BACT</name>
<dbReference type="InterPro" id="IPR046879">
    <property type="entry name" value="KANL3/Tex30_Abhydrolase"/>
</dbReference>
<protein>
    <submittedName>
        <fullName evidence="2">Alpha/beta hydrolase</fullName>
    </submittedName>
</protein>
<evidence type="ECO:0000313" key="2">
    <source>
        <dbReference type="EMBL" id="MCA9381444.1"/>
    </source>
</evidence>
<sequence length="174" mass="20009">MKFIYLPGNGKVNEGELHAFVRMLEDHNQTVYGHQYLHWADESLSFDEQNELDVLHEEFNDDEYVILGKSIGTYVAVKVAELLKEKVRFIILMGIPTGIGEDKTLQYSKVLSEIDCPIYVIQNDKDPYGALDEMRKVMDGVDYNEIIMEADNHIYMYAEEVENILLNAGILENV</sequence>
<organism evidence="2 3">
    <name type="scientific">Candidatus Dojkabacteria bacterium</name>
    <dbReference type="NCBI Taxonomy" id="2099670"/>
    <lineage>
        <taxon>Bacteria</taxon>
        <taxon>Candidatus Dojkabacteria</taxon>
    </lineage>
</organism>
<dbReference type="Pfam" id="PF20408">
    <property type="entry name" value="Abhydrolase_11"/>
    <property type="match status" value="1"/>
</dbReference>
<gene>
    <name evidence="2" type="ORF">KC678_04220</name>
</gene>
<feature type="domain" description="KANL3/Tex30 alpha/beta hydrolase-like" evidence="1">
    <location>
        <begin position="60"/>
        <end position="153"/>
    </location>
</feature>
<dbReference type="AlphaFoldDB" id="A0A955L207"/>
<dbReference type="Proteomes" id="UP000775877">
    <property type="component" value="Unassembled WGS sequence"/>
</dbReference>
<dbReference type="InterPro" id="IPR029058">
    <property type="entry name" value="AB_hydrolase_fold"/>
</dbReference>
<keyword evidence="2" id="KW-0378">Hydrolase</keyword>
<proteinExistence type="predicted"/>
<reference evidence="2" key="2">
    <citation type="journal article" date="2021" name="Microbiome">
        <title>Successional dynamics and alternative stable states in a saline activated sludge microbial community over 9 years.</title>
        <authorList>
            <person name="Wang Y."/>
            <person name="Ye J."/>
            <person name="Ju F."/>
            <person name="Liu L."/>
            <person name="Boyd J.A."/>
            <person name="Deng Y."/>
            <person name="Parks D.H."/>
            <person name="Jiang X."/>
            <person name="Yin X."/>
            <person name="Woodcroft B.J."/>
            <person name="Tyson G.W."/>
            <person name="Hugenholtz P."/>
            <person name="Polz M.F."/>
            <person name="Zhang T."/>
        </authorList>
    </citation>
    <scope>NUCLEOTIDE SEQUENCE</scope>
    <source>
        <strain evidence="2">HKST-UBA13</strain>
    </source>
</reference>
<evidence type="ECO:0000313" key="3">
    <source>
        <dbReference type="Proteomes" id="UP000775877"/>
    </source>
</evidence>
<dbReference type="EMBL" id="JAGQLJ010000104">
    <property type="protein sequence ID" value="MCA9381444.1"/>
    <property type="molecule type" value="Genomic_DNA"/>
</dbReference>
<accession>A0A955L207</accession>
<dbReference type="Gene3D" id="3.40.50.1820">
    <property type="entry name" value="alpha/beta hydrolase"/>
    <property type="match status" value="1"/>
</dbReference>
<reference evidence="2" key="1">
    <citation type="submission" date="2020-04" db="EMBL/GenBank/DDBJ databases">
        <authorList>
            <person name="Zhang T."/>
        </authorList>
    </citation>
    <scope>NUCLEOTIDE SEQUENCE</scope>
    <source>
        <strain evidence="2">HKST-UBA13</strain>
    </source>
</reference>
<dbReference type="SUPFAM" id="SSF53474">
    <property type="entry name" value="alpha/beta-Hydrolases"/>
    <property type="match status" value="1"/>
</dbReference>
<evidence type="ECO:0000259" key="1">
    <source>
        <dbReference type="Pfam" id="PF20408"/>
    </source>
</evidence>